<comment type="similarity">
    <text evidence="1">Belongs to the UPF0065 (bug) family.</text>
</comment>
<sequence length="328" mass="34611">MRSRHLLKSLCLGLAMISTAFTSVASAAFPDKPIKIVLPFPPGGSTDIVGRLLAKQMSERLHQSVIVENMPGAAGTIGVQNVVRSPPEGYTLVFTISGPITLLPQVNKNVRYTMDDLQPVGIVLKTPFLLVVPAASPFKTLGDLLAAGKGSQKTVPAFGSSGVGAISHVASEMVNIKAGTRFLNIPYKGTAETLQALYSGDVQWALITGVDGKGPIGDGRLRPLASLSQARSPTYPAIPTMQELGVPGMNIDTWYGLFAPRNIPPANLELLSQTLTAIINHKTFAAAIVHLGGDVPSTDPSPNATKSMLAKEHDQYAATVKSLNLTLE</sequence>
<feature type="chain" id="PRO_5007616586" evidence="2">
    <location>
        <begin position="28"/>
        <end position="328"/>
    </location>
</feature>
<reference evidence="3 4" key="1">
    <citation type="submission" date="2016-04" db="EMBL/GenBank/DDBJ databases">
        <authorList>
            <consortium name="Pathogen Informatics"/>
        </authorList>
    </citation>
    <scope>NUCLEOTIDE SEQUENCE [LARGE SCALE GENOMIC DNA]</scope>
    <source>
        <strain evidence="3 4">H050680373</strain>
    </source>
</reference>
<dbReference type="PIRSF" id="PIRSF017082">
    <property type="entry name" value="YflP"/>
    <property type="match status" value="1"/>
</dbReference>
<dbReference type="OrthoDB" id="8841229at2"/>
<dbReference type="SUPFAM" id="SSF53850">
    <property type="entry name" value="Periplasmic binding protein-like II"/>
    <property type="match status" value="1"/>
</dbReference>
<keyword evidence="2" id="KW-0732">Signal</keyword>
<evidence type="ECO:0000313" key="3">
    <source>
        <dbReference type="EMBL" id="SAI74468.1"/>
    </source>
</evidence>
<dbReference type="STRING" id="288768.SAMEA3906486_05183"/>
<keyword evidence="4" id="KW-1185">Reference proteome</keyword>
<dbReference type="Proteomes" id="UP000076848">
    <property type="component" value="Unassembled WGS sequence"/>
</dbReference>
<dbReference type="InterPro" id="IPR005064">
    <property type="entry name" value="BUG"/>
</dbReference>
<proteinExistence type="inferred from homology"/>
<dbReference type="AlphaFoldDB" id="A0A157SVI1"/>
<dbReference type="CDD" id="cd07012">
    <property type="entry name" value="PBP2_Bug_TTT"/>
    <property type="match status" value="1"/>
</dbReference>
<dbReference type="EMBL" id="FKIF01000010">
    <property type="protein sequence ID" value="SAI74468.1"/>
    <property type="molecule type" value="Genomic_DNA"/>
</dbReference>
<dbReference type="PANTHER" id="PTHR42928:SF5">
    <property type="entry name" value="BLR1237 PROTEIN"/>
    <property type="match status" value="1"/>
</dbReference>
<dbReference type="PANTHER" id="PTHR42928">
    <property type="entry name" value="TRICARBOXYLATE-BINDING PROTEIN"/>
    <property type="match status" value="1"/>
</dbReference>
<evidence type="ECO:0000313" key="4">
    <source>
        <dbReference type="Proteomes" id="UP000076848"/>
    </source>
</evidence>
<evidence type="ECO:0000256" key="2">
    <source>
        <dbReference type="SAM" id="SignalP"/>
    </source>
</evidence>
<dbReference type="RefSeq" id="WP_066133728.1">
    <property type="nucleotide sequence ID" value="NZ_FKIF01000010.1"/>
</dbReference>
<name>A0A157SVI1_9BORD</name>
<accession>A0A157SVI1</accession>
<dbReference type="Pfam" id="PF03401">
    <property type="entry name" value="TctC"/>
    <property type="match status" value="1"/>
</dbReference>
<protein>
    <submittedName>
        <fullName evidence="3">Putattive exported protein</fullName>
    </submittedName>
</protein>
<dbReference type="Gene3D" id="3.40.190.10">
    <property type="entry name" value="Periplasmic binding protein-like II"/>
    <property type="match status" value="1"/>
</dbReference>
<dbReference type="InterPro" id="IPR042100">
    <property type="entry name" value="Bug_dom1"/>
</dbReference>
<organism evidence="3 4">
    <name type="scientific">Bordetella ansorpii</name>
    <dbReference type="NCBI Taxonomy" id="288768"/>
    <lineage>
        <taxon>Bacteria</taxon>
        <taxon>Pseudomonadati</taxon>
        <taxon>Pseudomonadota</taxon>
        <taxon>Betaproteobacteria</taxon>
        <taxon>Burkholderiales</taxon>
        <taxon>Alcaligenaceae</taxon>
        <taxon>Bordetella</taxon>
    </lineage>
</organism>
<feature type="signal peptide" evidence="2">
    <location>
        <begin position="1"/>
        <end position="27"/>
    </location>
</feature>
<evidence type="ECO:0000256" key="1">
    <source>
        <dbReference type="ARBA" id="ARBA00006987"/>
    </source>
</evidence>
<gene>
    <name evidence="3" type="ORF">SAMEA3906486_05183</name>
</gene>
<dbReference type="Gene3D" id="3.40.190.150">
    <property type="entry name" value="Bordetella uptake gene, domain 1"/>
    <property type="match status" value="1"/>
</dbReference>